<dbReference type="SMART" id="SM00662">
    <property type="entry name" value="RPOLD"/>
    <property type="match status" value="1"/>
</dbReference>
<dbReference type="FunFam" id="2.170.120.12:FF:000001">
    <property type="entry name" value="DNA-directed RNA polymerase subunit alpha"/>
    <property type="match status" value="1"/>
</dbReference>
<dbReference type="GO" id="GO:0006351">
    <property type="term" value="P:DNA-templated transcription"/>
    <property type="evidence" value="ECO:0007669"/>
    <property type="project" value="UniProtKB-UniRule"/>
</dbReference>
<dbReference type="InterPro" id="IPR011263">
    <property type="entry name" value="DNA-dir_RNA_pol_RpoA/D/Rpb3"/>
</dbReference>
<evidence type="ECO:0000256" key="4">
    <source>
        <dbReference type="ARBA" id="ARBA00022478"/>
    </source>
</evidence>
<evidence type="ECO:0000313" key="13">
    <source>
        <dbReference type="EMBL" id="APS00410.1"/>
    </source>
</evidence>
<feature type="domain" description="DNA-directed RNA polymerase RpoA/D/Rpb3-type" evidence="12">
    <location>
        <begin position="28"/>
        <end position="235"/>
    </location>
</feature>
<gene>
    <name evidence="11" type="primary">rpoA</name>
    <name evidence="13" type="ORF">BCY86_06745</name>
</gene>
<dbReference type="Pfam" id="PF01000">
    <property type="entry name" value="RNA_pol_A_bac"/>
    <property type="match status" value="1"/>
</dbReference>
<comment type="domain">
    <text evidence="11">The N-terminal domain is essential for RNAP assembly and basal transcription, whereas the C-terminal domain is involved in interaction with transcriptional regulators and with upstream promoter elements.</text>
</comment>
<evidence type="ECO:0000256" key="8">
    <source>
        <dbReference type="ARBA" id="ARBA00032524"/>
    </source>
</evidence>
<comment type="catalytic activity">
    <reaction evidence="10 11">
        <text>RNA(n) + a ribonucleoside 5'-triphosphate = RNA(n+1) + diphosphate</text>
        <dbReference type="Rhea" id="RHEA:21248"/>
        <dbReference type="Rhea" id="RHEA-COMP:14527"/>
        <dbReference type="Rhea" id="RHEA-COMP:17342"/>
        <dbReference type="ChEBI" id="CHEBI:33019"/>
        <dbReference type="ChEBI" id="CHEBI:61557"/>
        <dbReference type="ChEBI" id="CHEBI:140395"/>
        <dbReference type="EC" id="2.7.7.6"/>
    </reaction>
</comment>
<dbReference type="FunFam" id="1.10.150.20:FF:000001">
    <property type="entry name" value="DNA-directed RNA polymerase subunit alpha"/>
    <property type="match status" value="1"/>
</dbReference>
<dbReference type="GO" id="GO:0003899">
    <property type="term" value="F:DNA-directed RNA polymerase activity"/>
    <property type="evidence" value="ECO:0007669"/>
    <property type="project" value="UniProtKB-UniRule"/>
</dbReference>
<organism evidence="13 14">
    <name type="scientific">Pajaroellobacter abortibovis</name>
    <dbReference type="NCBI Taxonomy" id="1882918"/>
    <lineage>
        <taxon>Bacteria</taxon>
        <taxon>Pseudomonadati</taxon>
        <taxon>Myxococcota</taxon>
        <taxon>Polyangia</taxon>
        <taxon>Polyangiales</taxon>
        <taxon>Polyangiaceae</taxon>
    </lineage>
</organism>
<dbReference type="NCBIfam" id="NF003519">
    <property type="entry name" value="PRK05182.2-5"/>
    <property type="match status" value="1"/>
</dbReference>
<dbReference type="STRING" id="1882918.BCY86_06745"/>
<evidence type="ECO:0000256" key="9">
    <source>
        <dbReference type="ARBA" id="ARBA00033070"/>
    </source>
</evidence>
<dbReference type="Gene3D" id="3.30.1360.10">
    <property type="entry name" value="RNA polymerase, RBP11-like subunit"/>
    <property type="match status" value="1"/>
</dbReference>
<dbReference type="HAMAP" id="MF_00059">
    <property type="entry name" value="RNApol_bact_RpoA"/>
    <property type="match status" value="1"/>
</dbReference>
<dbReference type="InterPro" id="IPR011773">
    <property type="entry name" value="DNA-dir_RpoA"/>
</dbReference>
<dbReference type="GO" id="GO:0000428">
    <property type="term" value="C:DNA-directed RNA polymerase complex"/>
    <property type="evidence" value="ECO:0007669"/>
    <property type="project" value="UniProtKB-KW"/>
</dbReference>
<evidence type="ECO:0000256" key="5">
    <source>
        <dbReference type="ARBA" id="ARBA00022679"/>
    </source>
</evidence>
<accession>A0A1L6MY14</accession>
<evidence type="ECO:0000256" key="6">
    <source>
        <dbReference type="ARBA" id="ARBA00022695"/>
    </source>
</evidence>
<dbReference type="Pfam" id="PF03118">
    <property type="entry name" value="RNA_pol_A_CTD"/>
    <property type="match status" value="1"/>
</dbReference>
<keyword evidence="4 11" id="KW-0240">DNA-directed RNA polymerase</keyword>
<dbReference type="InterPro" id="IPR036603">
    <property type="entry name" value="RBP11-like"/>
</dbReference>
<evidence type="ECO:0000259" key="12">
    <source>
        <dbReference type="SMART" id="SM00662"/>
    </source>
</evidence>
<comment type="similarity">
    <text evidence="1 11">Belongs to the RNA polymerase alpha chain family.</text>
</comment>
<dbReference type="KEGG" id="pabo:BCY86_06745"/>
<evidence type="ECO:0000256" key="10">
    <source>
        <dbReference type="ARBA" id="ARBA00048552"/>
    </source>
</evidence>
<comment type="subunit">
    <text evidence="11">Homodimer. The RNAP catalytic core consists of 2 alpha, 1 beta, 1 beta' and 1 omega subunit. When a sigma factor is associated with the core the holoenzyme is formed, which can initiate transcription.</text>
</comment>
<dbReference type="GO" id="GO:0003677">
    <property type="term" value="F:DNA binding"/>
    <property type="evidence" value="ECO:0007669"/>
    <property type="project" value="UniProtKB-UniRule"/>
</dbReference>
<sequence>MAIVEKNWRDLIRPRGITLDPEMSTNRYGRFTCEPLERGYGITIGNSLRRILLSSLQGAAITAVRLDGALHEFTSVDDVVEDVTDIILNLKEVVFQANQAKTYTVSINKEGPGLVCAGDIKVVDGLQVVNPEHVIATLDKKGPLSVELKVNVGRGYVPAERNTSPSMPIGTIPVDALFSPIRKVNYTVTNARVGQVTDYDKLMLEVWTNGSIRPADAVAYAAKILKEQLTIFINFEETEETPYPALMGEEEPLNENLFRSVDELELSVRSANCLQNARICLIGELVQRSEQDMLKTKNFGRKSLKEIREILASMNLSLGTKIENWPQMLERWKMQQSQNS</sequence>
<protein>
    <recommendedName>
        <fullName evidence="3 11">DNA-directed RNA polymerase subunit alpha</fullName>
        <shortName evidence="11">RNAP subunit alpha</shortName>
        <ecNumber evidence="2 11">2.7.7.6</ecNumber>
    </recommendedName>
    <alternativeName>
        <fullName evidence="9 11">RNA polymerase subunit alpha</fullName>
    </alternativeName>
    <alternativeName>
        <fullName evidence="8 11">Transcriptase subunit alpha</fullName>
    </alternativeName>
</protein>
<dbReference type="Pfam" id="PF01193">
    <property type="entry name" value="RNA_pol_L"/>
    <property type="match status" value="1"/>
</dbReference>
<dbReference type="GO" id="GO:0046983">
    <property type="term" value="F:protein dimerization activity"/>
    <property type="evidence" value="ECO:0007669"/>
    <property type="project" value="InterPro"/>
</dbReference>
<keyword evidence="14" id="KW-1185">Reference proteome</keyword>
<dbReference type="EMBL" id="CP016908">
    <property type="protein sequence ID" value="APS00410.1"/>
    <property type="molecule type" value="Genomic_DNA"/>
</dbReference>
<dbReference type="Proteomes" id="UP000185544">
    <property type="component" value="Chromosome"/>
</dbReference>
<evidence type="ECO:0000256" key="1">
    <source>
        <dbReference type="ARBA" id="ARBA00007123"/>
    </source>
</evidence>
<proteinExistence type="inferred from homology"/>
<keyword evidence="7 11" id="KW-0804">Transcription</keyword>
<dbReference type="NCBIfam" id="TIGR02027">
    <property type="entry name" value="rpoA"/>
    <property type="match status" value="1"/>
</dbReference>
<feature type="region of interest" description="Alpha C-terminal domain (alpha-CTD)" evidence="11">
    <location>
        <begin position="253"/>
        <end position="340"/>
    </location>
</feature>
<dbReference type="GO" id="GO:0005737">
    <property type="term" value="C:cytoplasm"/>
    <property type="evidence" value="ECO:0007669"/>
    <property type="project" value="UniProtKB-ARBA"/>
</dbReference>
<name>A0A1L6MY14_9BACT</name>
<dbReference type="Gene3D" id="1.10.150.20">
    <property type="entry name" value="5' to 3' exonuclease, C-terminal subdomain"/>
    <property type="match status" value="1"/>
</dbReference>
<dbReference type="AlphaFoldDB" id="A0A1L6MY14"/>
<evidence type="ECO:0000256" key="2">
    <source>
        <dbReference type="ARBA" id="ARBA00012418"/>
    </source>
</evidence>
<dbReference type="OrthoDB" id="9805706at2"/>
<feature type="region of interest" description="Alpha N-terminal domain (alpha-NTD)" evidence="11">
    <location>
        <begin position="1"/>
        <end position="236"/>
    </location>
</feature>
<dbReference type="RefSeq" id="WP_075277075.1">
    <property type="nucleotide sequence ID" value="NZ_CP016908.1"/>
</dbReference>
<dbReference type="InterPro" id="IPR036643">
    <property type="entry name" value="RNApol_insert_sf"/>
</dbReference>
<keyword evidence="6 11" id="KW-0548">Nucleotidyltransferase</keyword>
<dbReference type="SUPFAM" id="SSF55257">
    <property type="entry name" value="RBP11-like subunits of RNA polymerase"/>
    <property type="match status" value="1"/>
</dbReference>
<evidence type="ECO:0000256" key="7">
    <source>
        <dbReference type="ARBA" id="ARBA00023163"/>
    </source>
</evidence>
<dbReference type="NCBIfam" id="NF003513">
    <property type="entry name" value="PRK05182.1-2"/>
    <property type="match status" value="1"/>
</dbReference>
<dbReference type="EC" id="2.7.7.6" evidence="2 11"/>
<comment type="function">
    <text evidence="11">DNA-dependent RNA polymerase catalyzes the transcription of DNA into RNA using the four ribonucleoside triphosphates as substrates.</text>
</comment>
<evidence type="ECO:0000256" key="3">
    <source>
        <dbReference type="ARBA" id="ARBA00015972"/>
    </source>
</evidence>
<dbReference type="InterPro" id="IPR011260">
    <property type="entry name" value="RNAP_asu_C"/>
</dbReference>
<reference evidence="13 14" key="1">
    <citation type="submission" date="2016-08" db="EMBL/GenBank/DDBJ databases">
        <title>Identification and validation of antigenic proteins from Pajaroellobacter abortibovis using de-novo genome sequence assembly and reverse vaccinology.</title>
        <authorList>
            <person name="Welly B.T."/>
            <person name="Miller M.R."/>
            <person name="Stott J.L."/>
            <person name="Blanchard M.T."/>
            <person name="Islas-Trejo A.D."/>
            <person name="O'Rourke S.M."/>
            <person name="Young A.E."/>
            <person name="Medrano J.F."/>
            <person name="Van Eenennaam A.L."/>
        </authorList>
    </citation>
    <scope>NUCLEOTIDE SEQUENCE [LARGE SCALE GENOMIC DNA]</scope>
    <source>
        <strain evidence="13 14">BTF92-0548A/99-0131</strain>
    </source>
</reference>
<evidence type="ECO:0000256" key="11">
    <source>
        <dbReference type="HAMAP-Rule" id="MF_00059"/>
    </source>
</evidence>
<dbReference type="SUPFAM" id="SSF47789">
    <property type="entry name" value="C-terminal domain of RNA polymerase alpha subunit"/>
    <property type="match status" value="1"/>
</dbReference>
<evidence type="ECO:0000313" key="14">
    <source>
        <dbReference type="Proteomes" id="UP000185544"/>
    </source>
</evidence>
<dbReference type="Gene3D" id="2.170.120.12">
    <property type="entry name" value="DNA-directed RNA polymerase, insert domain"/>
    <property type="match status" value="1"/>
</dbReference>
<keyword evidence="5 11" id="KW-0808">Transferase</keyword>
<dbReference type="CDD" id="cd06928">
    <property type="entry name" value="RNAP_alpha_NTD"/>
    <property type="match status" value="1"/>
</dbReference>
<dbReference type="SUPFAM" id="SSF56553">
    <property type="entry name" value="Insert subdomain of RNA polymerase alpha subunit"/>
    <property type="match status" value="1"/>
</dbReference>
<dbReference type="InterPro" id="IPR011262">
    <property type="entry name" value="DNA-dir_RNA_pol_insert"/>
</dbReference>